<proteinExistence type="predicted"/>
<gene>
    <name evidence="2" type="ORF">PUN28_000748</name>
</gene>
<name>A0AAW2H1D7_9HYME</name>
<dbReference type="Proteomes" id="UP001430953">
    <property type="component" value="Unassembled WGS sequence"/>
</dbReference>
<evidence type="ECO:0000313" key="2">
    <source>
        <dbReference type="EMBL" id="KAL0133197.1"/>
    </source>
</evidence>
<reference evidence="2 3" key="1">
    <citation type="submission" date="2023-03" db="EMBL/GenBank/DDBJ databases">
        <title>High recombination rates correlate with genetic variation in Cardiocondyla obscurior ants.</title>
        <authorList>
            <person name="Errbii M."/>
        </authorList>
    </citation>
    <scope>NUCLEOTIDE SEQUENCE [LARGE SCALE GENOMIC DNA]</scope>
    <source>
        <strain evidence="2">Alpha-2009</strain>
        <tissue evidence="2">Whole body</tissue>
    </source>
</reference>
<keyword evidence="3" id="KW-1185">Reference proteome</keyword>
<evidence type="ECO:0000256" key="1">
    <source>
        <dbReference type="SAM" id="MobiDB-lite"/>
    </source>
</evidence>
<comment type="caution">
    <text evidence="2">The sequence shown here is derived from an EMBL/GenBank/DDBJ whole genome shotgun (WGS) entry which is preliminary data.</text>
</comment>
<feature type="region of interest" description="Disordered" evidence="1">
    <location>
        <begin position="18"/>
        <end position="45"/>
    </location>
</feature>
<dbReference type="EMBL" id="JADYXP020000001">
    <property type="protein sequence ID" value="KAL0133197.1"/>
    <property type="molecule type" value="Genomic_DNA"/>
</dbReference>
<accession>A0AAW2H1D7</accession>
<organism evidence="2 3">
    <name type="scientific">Cardiocondyla obscurior</name>
    <dbReference type="NCBI Taxonomy" id="286306"/>
    <lineage>
        <taxon>Eukaryota</taxon>
        <taxon>Metazoa</taxon>
        <taxon>Ecdysozoa</taxon>
        <taxon>Arthropoda</taxon>
        <taxon>Hexapoda</taxon>
        <taxon>Insecta</taxon>
        <taxon>Pterygota</taxon>
        <taxon>Neoptera</taxon>
        <taxon>Endopterygota</taxon>
        <taxon>Hymenoptera</taxon>
        <taxon>Apocrita</taxon>
        <taxon>Aculeata</taxon>
        <taxon>Formicoidea</taxon>
        <taxon>Formicidae</taxon>
        <taxon>Myrmicinae</taxon>
        <taxon>Cardiocondyla</taxon>
    </lineage>
</organism>
<sequence length="90" mass="10112">MAVYREARNIRWNIAKGEERNNEEDEESIRHNSRSNIARKDGKGGRGRWCGTFVGNFIISGRQKASGARRVSIKRSLASIGLGLLKPEDL</sequence>
<evidence type="ECO:0000313" key="3">
    <source>
        <dbReference type="Proteomes" id="UP001430953"/>
    </source>
</evidence>
<dbReference type="AlphaFoldDB" id="A0AAW2H1D7"/>
<protein>
    <submittedName>
        <fullName evidence="2">Uncharacterized protein</fullName>
    </submittedName>
</protein>